<feature type="domain" description="ATP-grasp" evidence="16">
    <location>
        <begin position="113"/>
        <end position="347"/>
    </location>
</feature>
<evidence type="ECO:0000256" key="8">
    <source>
        <dbReference type="ARBA" id="ARBA00022840"/>
    </source>
</evidence>
<evidence type="ECO:0000256" key="4">
    <source>
        <dbReference type="ARBA" id="ARBA00013255"/>
    </source>
</evidence>
<evidence type="ECO:0000313" key="18">
    <source>
        <dbReference type="Proteomes" id="UP000000674"/>
    </source>
</evidence>
<dbReference type="Gene3D" id="3.30.1490.20">
    <property type="entry name" value="ATP-grasp fold, A domain"/>
    <property type="match status" value="1"/>
</dbReference>
<dbReference type="GeneID" id="4462071"/>
<dbReference type="Gene3D" id="3.30.470.20">
    <property type="entry name" value="ATP-grasp fold, B domain"/>
    <property type="match status" value="1"/>
</dbReference>
<comment type="cofactor">
    <cofactor evidence="1">
        <name>Mn(2+)</name>
        <dbReference type="ChEBI" id="CHEBI:29035"/>
    </cofactor>
</comment>
<gene>
    <name evidence="14" type="primary">purD</name>
    <name evidence="17" type="ordered locus">Mthe_0248</name>
</gene>
<dbReference type="SUPFAM" id="SSF56059">
    <property type="entry name" value="Glutathione synthetase ATP-binding domain-like"/>
    <property type="match status" value="1"/>
</dbReference>
<dbReference type="HOGENOM" id="CLU_027420_3_0_2"/>
<keyword evidence="5 14" id="KW-0436">Ligase</keyword>
<accession>A0B5S1</accession>
<dbReference type="PROSITE" id="PS00867">
    <property type="entry name" value="CPSASE_2"/>
    <property type="match status" value="1"/>
</dbReference>
<sequence length="468" mass="51959">MAGARILVVDAGGRGNAIAHAFSRSPSVEKVFVAPGNAGSSLLQKCSQADGAQIKSIDEMLSFAERNRIDLTFVGPEGYLSAGIVDAFEERGLDIVGPERRAALLEGSKCWTKDLLSEIGVPVPPYRNFDDPDEAKEFVDQFYDTHPGENLVIKADGLAAGKGSVVCSSRDEALSTVERIMVEPRIFGDAGNRIEIERRLEGRELMFFAIADGKNILPLESAMDYKQAFAPDEITAIRLFNRLSGNPNLENNPNTGGMGGFSPHPWLDDDLRETIMSRIARPTMRRIYDMGLRYRGFIYFGLMIMERDGEREPYVLEINVRLGDPEAEVILPRLRTDMYRLSRAVLDQRLNEIELEWNPEYHLGVCAVSGRVVKPVSSGSEERPGYPGAHYTNIPIRGLDKVDPDVLVYHNGTAFGDSGKIYTTGGRVLTLVAKGSSLAEARSKAYDNIRRIRFNGMRYRKDIGLDYL</sequence>
<dbReference type="InterPro" id="IPR020561">
    <property type="entry name" value="PRibGlycinamid_synth_ATP-grasp"/>
</dbReference>
<reference evidence="17 18" key="1">
    <citation type="submission" date="2006-10" db="EMBL/GenBank/DDBJ databases">
        <title>Complete sequence of Methanosaeta thermophila PT.</title>
        <authorList>
            <consortium name="US DOE Joint Genome Institute"/>
            <person name="Copeland A."/>
            <person name="Lucas S."/>
            <person name="Lapidus A."/>
            <person name="Barry K."/>
            <person name="Detter J.C."/>
            <person name="Glavina del Rio T."/>
            <person name="Hammon N."/>
            <person name="Israni S."/>
            <person name="Pitluck S."/>
            <person name="Chain P."/>
            <person name="Malfatti S."/>
            <person name="Shin M."/>
            <person name="Vergez L."/>
            <person name="Schmutz J."/>
            <person name="Larimer F."/>
            <person name="Land M."/>
            <person name="Hauser L."/>
            <person name="Kyrpides N."/>
            <person name="Kim E."/>
            <person name="Smith K.S."/>
            <person name="Ingram-Smith C."/>
            <person name="Richardson P."/>
        </authorList>
    </citation>
    <scope>NUCLEOTIDE SEQUENCE [LARGE SCALE GENOMIC DNA]</scope>
    <source>
        <strain evidence="18">DSM 6194 / JCM 14653 / NBRC 101360 / PT</strain>
    </source>
</reference>
<dbReference type="InterPro" id="IPR020559">
    <property type="entry name" value="PRibGlycinamide_synth_CS"/>
</dbReference>
<evidence type="ECO:0000256" key="6">
    <source>
        <dbReference type="ARBA" id="ARBA00022741"/>
    </source>
</evidence>
<dbReference type="InterPro" id="IPR020560">
    <property type="entry name" value="PRibGlycinamide_synth_C-dom"/>
</dbReference>
<dbReference type="GO" id="GO:0046872">
    <property type="term" value="F:metal ion binding"/>
    <property type="evidence" value="ECO:0007669"/>
    <property type="project" value="InterPro"/>
</dbReference>
<dbReference type="InterPro" id="IPR020562">
    <property type="entry name" value="PRibGlycinamide_synth_N"/>
</dbReference>
<dbReference type="GO" id="GO:0006189">
    <property type="term" value="P:'de novo' IMP biosynthetic process"/>
    <property type="evidence" value="ECO:0007669"/>
    <property type="project" value="UniProtKB-UniRule"/>
</dbReference>
<evidence type="ECO:0000256" key="1">
    <source>
        <dbReference type="ARBA" id="ARBA00001936"/>
    </source>
</evidence>
<evidence type="ECO:0000256" key="11">
    <source>
        <dbReference type="ARBA" id="ARBA00038345"/>
    </source>
</evidence>
<proteinExistence type="inferred from homology"/>
<keyword evidence="18" id="KW-1185">Reference proteome</keyword>
<dbReference type="UniPathway" id="UPA00074">
    <property type="reaction ID" value="UER00125"/>
</dbReference>
<evidence type="ECO:0000256" key="13">
    <source>
        <dbReference type="ARBA" id="ARBA00042864"/>
    </source>
</evidence>
<keyword evidence="9" id="KW-0460">Magnesium</keyword>
<dbReference type="HAMAP" id="MF_00138">
    <property type="entry name" value="GARS"/>
    <property type="match status" value="1"/>
</dbReference>
<dbReference type="InterPro" id="IPR013815">
    <property type="entry name" value="ATP_grasp_subdomain_1"/>
</dbReference>
<dbReference type="RefSeq" id="WP_011695444.1">
    <property type="nucleotide sequence ID" value="NC_008553.1"/>
</dbReference>
<comment type="catalytic activity">
    <reaction evidence="14">
        <text>5-phospho-beta-D-ribosylamine + glycine + ATP = N(1)-(5-phospho-beta-D-ribosyl)glycinamide + ADP + phosphate + H(+)</text>
        <dbReference type="Rhea" id="RHEA:17453"/>
        <dbReference type="ChEBI" id="CHEBI:15378"/>
        <dbReference type="ChEBI" id="CHEBI:30616"/>
        <dbReference type="ChEBI" id="CHEBI:43474"/>
        <dbReference type="ChEBI" id="CHEBI:57305"/>
        <dbReference type="ChEBI" id="CHEBI:58681"/>
        <dbReference type="ChEBI" id="CHEBI:143788"/>
        <dbReference type="ChEBI" id="CHEBI:456216"/>
        <dbReference type="EC" id="6.3.4.13"/>
    </reaction>
</comment>
<evidence type="ECO:0000256" key="3">
    <source>
        <dbReference type="ARBA" id="ARBA00005174"/>
    </source>
</evidence>
<name>A0B5S1_METTP</name>
<dbReference type="Proteomes" id="UP000000674">
    <property type="component" value="Chromosome"/>
</dbReference>
<keyword evidence="8 15" id="KW-0067">ATP-binding</keyword>
<dbReference type="PANTHER" id="PTHR43472">
    <property type="entry name" value="PHOSPHORIBOSYLAMINE--GLYCINE LIGASE"/>
    <property type="match status" value="1"/>
</dbReference>
<dbReference type="GO" id="GO:0009113">
    <property type="term" value="P:purine nucleobase biosynthetic process"/>
    <property type="evidence" value="ECO:0007669"/>
    <property type="project" value="InterPro"/>
</dbReference>
<dbReference type="Pfam" id="PF01071">
    <property type="entry name" value="GARS_A"/>
    <property type="match status" value="1"/>
</dbReference>
<dbReference type="GO" id="GO:0005524">
    <property type="term" value="F:ATP binding"/>
    <property type="evidence" value="ECO:0007669"/>
    <property type="project" value="UniProtKB-UniRule"/>
</dbReference>
<evidence type="ECO:0000256" key="2">
    <source>
        <dbReference type="ARBA" id="ARBA00001946"/>
    </source>
</evidence>
<dbReference type="Pfam" id="PF02844">
    <property type="entry name" value="GARS_N"/>
    <property type="match status" value="1"/>
</dbReference>
<dbReference type="Pfam" id="PF02843">
    <property type="entry name" value="GARS_C"/>
    <property type="match status" value="1"/>
</dbReference>
<keyword evidence="7 14" id="KW-0658">Purine biosynthesis</keyword>
<dbReference type="GO" id="GO:0004637">
    <property type="term" value="F:phosphoribosylamine-glycine ligase activity"/>
    <property type="evidence" value="ECO:0007669"/>
    <property type="project" value="UniProtKB-UniRule"/>
</dbReference>
<dbReference type="NCBIfam" id="TIGR00877">
    <property type="entry name" value="purD"/>
    <property type="match status" value="1"/>
</dbReference>
<evidence type="ECO:0000256" key="12">
    <source>
        <dbReference type="ARBA" id="ARBA00042242"/>
    </source>
</evidence>
<dbReference type="EMBL" id="CP000477">
    <property type="protein sequence ID" value="ABK14045.1"/>
    <property type="molecule type" value="Genomic_DNA"/>
</dbReference>
<comment type="similarity">
    <text evidence="11 14">Belongs to the GARS family.</text>
</comment>
<dbReference type="SMART" id="SM01210">
    <property type="entry name" value="GARS_C"/>
    <property type="match status" value="1"/>
</dbReference>
<dbReference type="EC" id="6.3.4.13" evidence="4 14"/>
<evidence type="ECO:0000259" key="16">
    <source>
        <dbReference type="PROSITE" id="PS50975"/>
    </source>
</evidence>
<dbReference type="InterPro" id="IPR011761">
    <property type="entry name" value="ATP-grasp"/>
</dbReference>
<dbReference type="SUPFAM" id="SSF52440">
    <property type="entry name" value="PreATP-grasp domain"/>
    <property type="match status" value="1"/>
</dbReference>
<dbReference type="PROSITE" id="PS50975">
    <property type="entry name" value="ATP_GRASP"/>
    <property type="match status" value="1"/>
</dbReference>
<keyword evidence="10" id="KW-0464">Manganese</keyword>
<dbReference type="PANTHER" id="PTHR43472:SF1">
    <property type="entry name" value="PHOSPHORIBOSYLAMINE--GLYCINE LIGASE, CHLOROPLASTIC"/>
    <property type="match status" value="1"/>
</dbReference>
<comment type="cofactor">
    <cofactor evidence="2">
        <name>Mg(2+)</name>
        <dbReference type="ChEBI" id="CHEBI:18420"/>
    </cofactor>
</comment>
<dbReference type="SMART" id="SM01209">
    <property type="entry name" value="GARS_A"/>
    <property type="match status" value="1"/>
</dbReference>
<dbReference type="Gene3D" id="3.40.50.20">
    <property type="match status" value="1"/>
</dbReference>
<evidence type="ECO:0000256" key="7">
    <source>
        <dbReference type="ARBA" id="ARBA00022755"/>
    </source>
</evidence>
<evidence type="ECO:0000256" key="9">
    <source>
        <dbReference type="ARBA" id="ARBA00022842"/>
    </source>
</evidence>
<dbReference type="InterPro" id="IPR011054">
    <property type="entry name" value="Rudment_hybrid_motif"/>
</dbReference>
<dbReference type="InterPro" id="IPR005479">
    <property type="entry name" value="CPAse_ATP-bd"/>
</dbReference>
<dbReference type="KEGG" id="mtp:Mthe_0248"/>
<evidence type="ECO:0000313" key="17">
    <source>
        <dbReference type="EMBL" id="ABK14045.1"/>
    </source>
</evidence>
<evidence type="ECO:0000256" key="10">
    <source>
        <dbReference type="ARBA" id="ARBA00023211"/>
    </source>
</evidence>
<organism evidence="17 18">
    <name type="scientific">Methanothrix thermoacetophila (strain DSM 6194 / JCM 14653 / NBRC 101360 / PT)</name>
    <name type="common">Methanosaeta thermophila</name>
    <dbReference type="NCBI Taxonomy" id="349307"/>
    <lineage>
        <taxon>Archaea</taxon>
        <taxon>Methanobacteriati</taxon>
        <taxon>Methanobacteriota</taxon>
        <taxon>Stenosarchaea group</taxon>
        <taxon>Methanomicrobia</taxon>
        <taxon>Methanotrichales</taxon>
        <taxon>Methanotrichaceae</taxon>
        <taxon>Methanothrix</taxon>
    </lineage>
</organism>
<dbReference type="OrthoDB" id="146558at2157"/>
<dbReference type="PROSITE" id="PS00184">
    <property type="entry name" value="GARS"/>
    <property type="match status" value="1"/>
</dbReference>
<dbReference type="Gene3D" id="3.90.600.10">
    <property type="entry name" value="Phosphoribosylglycinamide synthetase, C-terminal domain"/>
    <property type="match status" value="1"/>
</dbReference>
<keyword evidence="6 15" id="KW-0547">Nucleotide-binding</keyword>
<dbReference type="AlphaFoldDB" id="A0B5S1"/>
<protein>
    <recommendedName>
        <fullName evidence="4 14">Phosphoribosylamine--glycine ligase</fullName>
        <ecNumber evidence="4 14">6.3.4.13</ecNumber>
    </recommendedName>
    <alternativeName>
        <fullName evidence="14">GARS</fullName>
    </alternativeName>
    <alternativeName>
        <fullName evidence="12 14">Glycinamide ribonucleotide synthetase</fullName>
    </alternativeName>
    <alternativeName>
        <fullName evidence="13 14">Phosphoribosylglycinamide synthetase</fullName>
    </alternativeName>
</protein>
<dbReference type="InterPro" id="IPR000115">
    <property type="entry name" value="PRibGlycinamide_synth"/>
</dbReference>
<comment type="pathway">
    <text evidence="3 14">Purine metabolism; IMP biosynthesis via de novo pathway; N(1)-(5-phospho-D-ribosyl)glycinamide from 5-phospho-alpha-D-ribose 1-diphosphate: step 2/2.</text>
</comment>
<dbReference type="InterPro" id="IPR037123">
    <property type="entry name" value="PRibGlycinamide_synth_C_sf"/>
</dbReference>
<dbReference type="STRING" id="349307.Mthe_0248"/>
<dbReference type="SUPFAM" id="SSF51246">
    <property type="entry name" value="Rudiment single hybrid motif"/>
    <property type="match status" value="1"/>
</dbReference>
<evidence type="ECO:0000256" key="14">
    <source>
        <dbReference type="HAMAP-Rule" id="MF_00138"/>
    </source>
</evidence>
<dbReference type="InterPro" id="IPR016185">
    <property type="entry name" value="PreATP-grasp_dom_sf"/>
</dbReference>
<evidence type="ECO:0000256" key="15">
    <source>
        <dbReference type="PROSITE-ProRule" id="PRU00409"/>
    </source>
</evidence>
<evidence type="ECO:0000256" key="5">
    <source>
        <dbReference type="ARBA" id="ARBA00022598"/>
    </source>
</evidence>